<dbReference type="AlphaFoldDB" id="A0A4Z2FSW8"/>
<proteinExistence type="predicted"/>
<keyword evidence="3" id="KW-1185">Reference proteome</keyword>
<dbReference type="Proteomes" id="UP000314294">
    <property type="component" value="Unassembled WGS sequence"/>
</dbReference>
<organism evidence="2 3">
    <name type="scientific">Liparis tanakae</name>
    <name type="common">Tanaka's snailfish</name>
    <dbReference type="NCBI Taxonomy" id="230148"/>
    <lineage>
        <taxon>Eukaryota</taxon>
        <taxon>Metazoa</taxon>
        <taxon>Chordata</taxon>
        <taxon>Craniata</taxon>
        <taxon>Vertebrata</taxon>
        <taxon>Euteleostomi</taxon>
        <taxon>Actinopterygii</taxon>
        <taxon>Neopterygii</taxon>
        <taxon>Teleostei</taxon>
        <taxon>Neoteleostei</taxon>
        <taxon>Acanthomorphata</taxon>
        <taxon>Eupercaria</taxon>
        <taxon>Perciformes</taxon>
        <taxon>Cottioidei</taxon>
        <taxon>Cottales</taxon>
        <taxon>Liparidae</taxon>
        <taxon>Liparis</taxon>
    </lineage>
</organism>
<evidence type="ECO:0000256" key="1">
    <source>
        <dbReference type="SAM" id="MobiDB-lite"/>
    </source>
</evidence>
<gene>
    <name evidence="2" type="ORF">EYF80_045688</name>
</gene>
<accession>A0A4Z2FSW8</accession>
<feature type="region of interest" description="Disordered" evidence="1">
    <location>
        <begin position="1"/>
        <end position="69"/>
    </location>
</feature>
<comment type="caution">
    <text evidence="2">The sequence shown here is derived from an EMBL/GenBank/DDBJ whole genome shotgun (WGS) entry which is preliminary data.</text>
</comment>
<feature type="compositionally biased region" description="Low complexity" evidence="1">
    <location>
        <begin position="46"/>
        <end position="60"/>
    </location>
</feature>
<evidence type="ECO:0000313" key="2">
    <source>
        <dbReference type="EMBL" id="TNN44101.1"/>
    </source>
</evidence>
<evidence type="ECO:0000313" key="3">
    <source>
        <dbReference type="Proteomes" id="UP000314294"/>
    </source>
</evidence>
<dbReference type="EMBL" id="SRLO01000923">
    <property type="protein sequence ID" value="TNN44101.1"/>
    <property type="molecule type" value="Genomic_DNA"/>
</dbReference>
<protein>
    <submittedName>
        <fullName evidence="2">Uncharacterized protein</fullName>
    </submittedName>
</protein>
<reference evidence="2 3" key="1">
    <citation type="submission" date="2019-03" db="EMBL/GenBank/DDBJ databases">
        <title>First draft genome of Liparis tanakae, snailfish: a comprehensive survey of snailfish specific genes.</title>
        <authorList>
            <person name="Kim W."/>
            <person name="Song I."/>
            <person name="Jeong J.-H."/>
            <person name="Kim D."/>
            <person name="Kim S."/>
            <person name="Ryu S."/>
            <person name="Song J.Y."/>
            <person name="Lee S.K."/>
        </authorList>
    </citation>
    <scope>NUCLEOTIDE SEQUENCE [LARGE SCALE GENOMIC DNA]</scope>
    <source>
        <tissue evidence="2">Muscle</tissue>
    </source>
</reference>
<sequence length="69" mass="7146">MEKDVATSSPGDLKERGGNAVLQSPGLPYVGARPRALAGAGDRSQARPASAAALRPSSLSPRPPLHWML</sequence>
<feature type="compositionally biased region" description="Polar residues" evidence="1">
    <location>
        <begin position="1"/>
        <end position="10"/>
    </location>
</feature>
<name>A0A4Z2FSW8_9TELE</name>